<dbReference type="InterPro" id="IPR013974">
    <property type="entry name" value="SAF"/>
</dbReference>
<evidence type="ECO:0000259" key="2">
    <source>
        <dbReference type="SMART" id="SM00858"/>
    </source>
</evidence>
<feature type="transmembrane region" description="Helical" evidence="1">
    <location>
        <begin position="57"/>
        <end position="77"/>
    </location>
</feature>
<keyword evidence="1" id="KW-1133">Transmembrane helix</keyword>
<dbReference type="Gene3D" id="3.90.1210.10">
    <property type="entry name" value="Antifreeze-like/N-acetylneuraminic acid synthase C-terminal domain"/>
    <property type="match status" value="1"/>
</dbReference>
<name>S2X1X6_9ACTN</name>
<keyword evidence="1" id="KW-0812">Transmembrane</keyword>
<dbReference type="EMBL" id="AGZR01000001">
    <property type="protein sequence ID" value="EPD34024.1"/>
    <property type="molecule type" value="Genomic_DNA"/>
</dbReference>
<accession>S2X1X6</accession>
<dbReference type="Proteomes" id="UP000014417">
    <property type="component" value="Unassembled WGS sequence"/>
</dbReference>
<dbReference type="RefSeq" id="WP_016454920.1">
    <property type="nucleotide sequence ID" value="NZ_KE150269.1"/>
</dbReference>
<organism evidence="3 4">
    <name type="scientific">Propionimicrobium lymphophilum ACS-093-V-SCH5</name>
    <dbReference type="NCBI Taxonomy" id="883161"/>
    <lineage>
        <taxon>Bacteria</taxon>
        <taxon>Bacillati</taxon>
        <taxon>Actinomycetota</taxon>
        <taxon>Actinomycetes</taxon>
        <taxon>Propionibacteriales</taxon>
        <taxon>Propionibacteriaceae</taxon>
        <taxon>Propionimicrobium</taxon>
    </lineage>
</organism>
<dbReference type="HOGENOM" id="CLU_078491_3_0_11"/>
<reference evidence="3 4" key="1">
    <citation type="submission" date="2013-04" db="EMBL/GenBank/DDBJ databases">
        <title>The Genome Sequence of Propionimicrobium lymphophilum ACS-093-V-SCH5.</title>
        <authorList>
            <consortium name="The Broad Institute Genomics Platform"/>
            <person name="Earl A."/>
            <person name="Ward D."/>
            <person name="Feldgarden M."/>
            <person name="Gevers D."/>
            <person name="Saerens B."/>
            <person name="Vaneechoutte M."/>
            <person name="Walker B."/>
            <person name="Young S."/>
            <person name="Zeng Q."/>
            <person name="Gargeya S."/>
            <person name="Fitzgerald M."/>
            <person name="Haas B."/>
            <person name="Abouelleil A."/>
            <person name="Allen A.W."/>
            <person name="Alvarado L."/>
            <person name="Arachchi H.M."/>
            <person name="Berlin A.M."/>
            <person name="Chapman S.B."/>
            <person name="Gainer-Dewar J."/>
            <person name="Goldberg J."/>
            <person name="Griggs A."/>
            <person name="Gujja S."/>
            <person name="Hansen M."/>
            <person name="Howarth C."/>
            <person name="Imamovic A."/>
            <person name="Ireland A."/>
            <person name="Larimer J."/>
            <person name="McCowan C."/>
            <person name="Murphy C."/>
            <person name="Pearson M."/>
            <person name="Poon T.W."/>
            <person name="Priest M."/>
            <person name="Roberts A."/>
            <person name="Saif S."/>
            <person name="Shea T."/>
            <person name="Sisk P."/>
            <person name="Sykes S."/>
            <person name="Wortman J."/>
            <person name="Nusbaum C."/>
            <person name="Birren B."/>
        </authorList>
    </citation>
    <scope>NUCLEOTIDE SEQUENCE [LARGE SCALE GENOMIC DNA]</scope>
    <source>
        <strain evidence="3 4">ACS-093-V-SCH5</strain>
    </source>
</reference>
<keyword evidence="4" id="KW-1185">Reference proteome</keyword>
<keyword evidence="1" id="KW-0472">Membrane</keyword>
<evidence type="ECO:0000313" key="4">
    <source>
        <dbReference type="Proteomes" id="UP000014417"/>
    </source>
</evidence>
<dbReference type="CDD" id="cd11614">
    <property type="entry name" value="SAF_CpaB_FlgA_like"/>
    <property type="match status" value="1"/>
</dbReference>
<evidence type="ECO:0000256" key="1">
    <source>
        <dbReference type="SAM" id="Phobius"/>
    </source>
</evidence>
<dbReference type="Pfam" id="PF08666">
    <property type="entry name" value="SAF"/>
    <property type="match status" value="1"/>
</dbReference>
<dbReference type="AlphaFoldDB" id="S2X1X6"/>
<dbReference type="SMART" id="SM00858">
    <property type="entry name" value="SAF"/>
    <property type="match status" value="1"/>
</dbReference>
<comment type="caution">
    <text evidence="3">The sequence shown here is derived from an EMBL/GenBank/DDBJ whole genome shotgun (WGS) entry which is preliminary data.</text>
</comment>
<proteinExistence type="predicted"/>
<gene>
    <name evidence="3" type="ORF">HMPREF9306_00058</name>
</gene>
<protein>
    <recommendedName>
        <fullName evidence="2">SAF domain-containing protein</fullName>
    </recommendedName>
</protein>
<evidence type="ECO:0000313" key="3">
    <source>
        <dbReference type="EMBL" id="EPD34024.1"/>
    </source>
</evidence>
<dbReference type="STRING" id="883161.HMPREF9306_00058"/>
<feature type="domain" description="SAF" evidence="2">
    <location>
        <begin position="83"/>
        <end position="146"/>
    </location>
</feature>
<sequence>MANPLSFVESFSGDESHARMAEFKGSNGADNVSHSAVSNGRKFNSVAPARAKRNFRLAIAGILFCALGALLMVWAIAANGNTRDVVSATRNIRRGEVISGSDLASTSVGAAAGVPVVEKAEARSLVGKIARTDIPSGSLLAPQSVGDAEVDSGSAMIGLKLATGRLPAKDLPAGARVTLVEVADGGPGQEFAANVVSQSGVLDGQTKLVDVTVSSENASVVAALAAADRLALVRQADAA</sequence>